<feature type="transmembrane region" description="Helical" evidence="1">
    <location>
        <begin position="153"/>
        <end position="172"/>
    </location>
</feature>
<organism evidence="3 4">
    <name type="scientific">Niallia endozanthoxylica</name>
    <dbReference type="NCBI Taxonomy" id="2036016"/>
    <lineage>
        <taxon>Bacteria</taxon>
        <taxon>Bacillati</taxon>
        <taxon>Bacillota</taxon>
        <taxon>Bacilli</taxon>
        <taxon>Bacillales</taxon>
        <taxon>Bacillaceae</taxon>
        <taxon>Niallia</taxon>
    </lineage>
</organism>
<feature type="domain" description="Phosphatidic acid phosphatase type 2/haloperoxidase" evidence="2">
    <location>
        <begin position="83"/>
        <end position="195"/>
    </location>
</feature>
<dbReference type="Pfam" id="PF01569">
    <property type="entry name" value="PAP2"/>
    <property type="match status" value="1"/>
</dbReference>
<proteinExistence type="predicted"/>
<keyword evidence="1" id="KW-1133">Transmembrane helix</keyword>
<dbReference type="EMBL" id="VYKL01000004">
    <property type="protein sequence ID" value="KAA9031658.1"/>
    <property type="molecule type" value="Genomic_DNA"/>
</dbReference>
<dbReference type="SUPFAM" id="SSF48317">
    <property type="entry name" value="Acid phosphatase/Vanadium-dependent haloperoxidase"/>
    <property type="match status" value="1"/>
</dbReference>
<feature type="transmembrane region" description="Helical" evidence="1">
    <location>
        <begin position="82"/>
        <end position="102"/>
    </location>
</feature>
<dbReference type="Gene3D" id="1.20.144.10">
    <property type="entry name" value="Phosphatidic acid phosphatase type 2/haloperoxidase"/>
    <property type="match status" value="2"/>
</dbReference>
<keyword evidence="1" id="KW-0812">Transmembrane</keyword>
<dbReference type="PANTHER" id="PTHR14969">
    <property type="entry name" value="SPHINGOSINE-1-PHOSPHATE PHOSPHOHYDROLASE"/>
    <property type="match status" value="1"/>
</dbReference>
<protein>
    <submittedName>
        <fullName evidence="3">Phosphatase PAP2 family protein</fullName>
    </submittedName>
</protein>
<sequence>MKSKNGLIIFCLAMLASMLLIIAARSNEALSVDRVLSKFVIGIFKEQTYPFFEAVAELGDTVGVIIVVLIMMLILWAKKRDYVGMLVLFIGVALGNEVNKWIKELVGRERPLTAADAESLSFPSGHAMVGLILYMLGSYLLIKSIKTVSLKWLIGIIASIIILLIGLSRLVLQDHFSTDVLGGFTIGIVWTMLWIFLYEWLYVRFLKKRS</sequence>
<evidence type="ECO:0000256" key="1">
    <source>
        <dbReference type="SAM" id="Phobius"/>
    </source>
</evidence>
<keyword evidence="4" id="KW-1185">Reference proteome</keyword>
<name>A0A5J5I628_9BACI</name>
<keyword evidence="1" id="KW-0472">Membrane</keyword>
<feature type="transmembrane region" description="Helical" evidence="1">
    <location>
        <begin position="184"/>
        <end position="203"/>
    </location>
</feature>
<dbReference type="OrthoDB" id="9789113at2"/>
<dbReference type="PANTHER" id="PTHR14969:SF13">
    <property type="entry name" value="AT30094P"/>
    <property type="match status" value="1"/>
</dbReference>
<evidence type="ECO:0000259" key="2">
    <source>
        <dbReference type="SMART" id="SM00014"/>
    </source>
</evidence>
<comment type="caution">
    <text evidence="3">The sequence shown here is derived from an EMBL/GenBank/DDBJ whole genome shotgun (WGS) entry which is preliminary data.</text>
</comment>
<dbReference type="InterPro" id="IPR036938">
    <property type="entry name" value="PAP2/HPO_sf"/>
</dbReference>
<dbReference type="AlphaFoldDB" id="A0A5J5I628"/>
<evidence type="ECO:0000313" key="4">
    <source>
        <dbReference type="Proteomes" id="UP000326671"/>
    </source>
</evidence>
<dbReference type="RefSeq" id="WP_150438123.1">
    <property type="nucleotide sequence ID" value="NZ_VYKL01000004.1"/>
</dbReference>
<evidence type="ECO:0000313" key="3">
    <source>
        <dbReference type="EMBL" id="KAA9031658.1"/>
    </source>
</evidence>
<dbReference type="InterPro" id="IPR000326">
    <property type="entry name" value="PAP2/HPO"/>
</dbReference>
<gene>
    <name evidence="3" type="ORF">F4V44_01025</name>
</gene>
<dbReference type="CDD" id="cd03392">
    <property type="entry name" value="PAP2_like_2"/>
    <property type="match status" value="1"/>
</dbReference>
<dbReference type="SMART" id="SM00014">
    <property type="entry name" value="acidPPc"/>
    <property type="match status" value="1"/>
</dbReference>
<dbReference type="Proteomes" id="UP000326671">
    <property type="component" value="Unassembled WGS sequence"/>
</dbReference>
<feature type="transmembrane region" description="Helical" evidence="1">
    <location>
        <begin position="55"/>
        <end position="75"/>
    </location>
</feature>
<accession>A0A5J5I628</accession>
<reference evidence="3 4" key="1">
    <citation type="submission" date="2019-09" db="EMBL/GenBank/DDBJ databases">
        <title>Whole genome sequences of isolates from the Mars Exploration Rovers.</title>
        <authorList>
            <person name="Seuylemezian A."/>
            <person name="Vaishampayan P."/>
        </authorList>
    </citation>
    <scope>NUCLEOTIDE SEQUENCE [LARGE SCALE GENOMIC DNA]</scope>
    <source>
        <strain evidence="3 4">MER_TA_151</strain>
    </source>
</reference>
<feature type="transmembrane region" description="Helical" evidence="1">
    <location>
        <begin position="122"/>
        <end position="141"/>
    </location>
</feature>